<sequence length="218" mass="24199">MPDDPQRRFEEALALDTRLDAPERQGLTGTTRADVYEPTRDPDDVTVAPDGQPLDEQPRWRQDFAIDWPRDQHIARRDFARFLVLTSGAFTAGHAWIAAQSLVRERRPPPPRKRIAALADVPVRSAIVFDYPGEHDACLLIRLADGGVVAFSQKCTHLSCAVVPQIDKGVLRCPCHEGYFDLTTGQNIAGPPPRPLPRVELEIVGGEVFAIGVHERTV</sequence>
<evidence type="ECO:0000256" key="3">
    <source>
        <dbReference type="ARBA" id="ARBA00023004"/>
    </source>
</evidence>
<feature type="compositionally biased region" description="Basic and acidic residues" evidence="7">
    <location>
        <begin position="14"/>
        <end position="23"/>
    </location>
</feature>
<evidence type="ECO:0000256" key="7">
    <source>
        <dbReference type="SAM" id="MobiDB-lite"/>
    </source>
</evidence>
<evidence type="ECO:0000256" key="2">
    <source>
        <dbReference type="ARBA" id="ARBA00022723"/>
    </source>
</evidence>
<evidence type="ECO:0000313" key="9">
    <source>
        <dbReference type="EMBL" id="KYF72306.1"/>
    </source>
</evidence>
<reference evidence="9 10" key="1">
    <citation type="submission" date="2014-02" db="EMBL/GenBank/DDBJ databases">
        <title>The small core and large imbalanced accessory genome model reveals a collaborative survival strategy of Sorangium cellulosum strains in nature.</title>
        <authorList>
            <person name="Han K."/>
            <person name="Peng R."/>
            <person name="Blom J."/>
            <person name="Li Y.-Z."/>
        </authorList>
    </citation>
    <scope>NUCLEOTIDE SEQUENCE [LARGE SCALE GENOMIC DNA]</scope>
    <source>
        <strain evidence="9 10">So0008-312</strain>
    </source>
</reference>
<accession>A0A150QXD8</accession>
<dbReference type="InterPro" id="IPR005805">
    <property type="entry name" value="Rieske_Fe-S_prot_C"/>
</dbReference>
<dbReference type="Proteomes" id="UP000075260">
    <property type="component" value="Unassembled WGS sequence"/>
</dbReference>
<keyword evidence="3" id="KW-0408">Iron</keyword>
<comment type="caution">
    <text evidence="9">The sequence shown here is derived from an EMBL/GenBank/DDBJ whole genome shotgun (WGS) entry which is preliminary data.</text>
</comment>
<keyword evidence="4" id="KW-0411">Iron-sulfur</keyword>
<dbReference type="EMBL" id="JEMA01000273">
    <property type="protein sequence ID" value="KYF72306.1"/>
    <property type="molecule type" value="Genomic_DNA"/>
</dbReference>
<organism evidence="9 10">
    <name type="scientific">Sorangium cellulosum</name>
    <name type="common">Polyangium cellulosum</name>
    <dbReference type="NCBI Taxonomy" id="56"/>
    <lineage>
        <taxon>Bacteria</taxon>
        <taxon>Pseudomonadati</taxon>
        <taxon>Myxococcota</taxon>
        <taxon>Polyangia</taxon>
        <taxon>Polyangiales</taxon>
        <taxon>Polyangiaceae</taxon>
        <taxon>Sorangium</taxon>
    </lineage>
</organism>
<dbReference type="GO" id="GO:0051537">
    <property type="term" value="F:2 iron, 2 sulfur cluster binding"/>
    <property type="evidence" value="ECO:0007669"/>
    <property type="project" value="UniProtKB-KW"/>
</dbReference>
<evidence type="ECO:0000313" key="10">
    <source>
        <dbReference type="Proteomes" id="UP000075260"/>
    </source>
</evidence>
<feature type="compositionally biased region" description="Basic and acidic residues" evidence="7">
    <location>
        <begin position="34"/>
        <end position="43"/>
    </location>
</feature>
<feature type="region of interest" description="Disordered" evidence="7">
    <location>
        <begin position="14"/>
        <end position="56"/>
    </location>
</feature>
<evidence type="ECO:0000256" key="6">
    <source>
        <dbReference type="ARBA" id="ARBA00034078"/>
    </source>
</evidence>
<evidence type="ECO:0000256" key="4">
    <source>
        <dbReference type="ARBA" id="ARBA00023014"/>
    </source>
</evidence>
<comment type="cofactor">
    <cofactor evidence="6">
        <name>[2Fe-2S] cluster</name>
        <dbReference type="ChEBI" id="CHEBI:190135"/>
    </cofactor>
</comment>
<gene>
    <name evidence="9" type="ORF">BE15_42475</name>
</gene>
<name>A0A150QXD8_SORCE</name>
<dbReference type="PRINTS" id="PR00162">
    <property type="entry name" value="RIESKE"/>
</dbReference>
<dbReference type="PROSITE" id="PS51296">
    <property type="entry name" value="RIESKE"/>
    <property type="match status" value="1"/>
</dbReference>
<dbReference type="GO" id="GO:0046872">
    <property type="term" value="F:metal ion binding"/>
    <property type="evidence" value="ECO:0007669"/>
    <property type="project" value="UniProtKB-KW"/>
</dbReference>
<proteinExistence type="predicted"/>
<dbReference type="InterPro" id="IPR017941">
    <property type="entry name" value="Rieske_2Fe-2S"/>
</dbReference>
<feature type="domain" description="Rieske" evidence="8">
    <location>
        <begin position="113"/>
        <end position="210"/>
    </location>
</feature>
<dbReference type="RefSeq" id="WP_061606435.1">
    <property type="nucleotide sequence ID" value="NZ_JEMA01000273.1"/>
</dbReference>
<dbReference type="InterPro" id="IPR036922">
    <property type="entry name" value="Rieske_2Fe-2S_sf"/>
</dbReference>
<dbReference type="GO" id="GO:0016020">
    <property type="term" value="C:membrane"/>
    <property type="evidence" value="ECO:0007669"/>
    <property type="project" value="InterPro"/>
</dbReference>
<evidence type="ECO:0000256" key="5">
    <source>
        <dbReference type="ARBA" id="ARBA00023157"/>
    </source>
</evidence>
<dbReference type="InterPro" id="IPR014349">
    <property type="entry name" value="Rieske_Fe-S_prot"/>
</dbReference>
<dbReference type="PANTHER" id="PTHR10134">
    <property type="entry name" value="CYTOCHROME B-C1 COMPLEX SUBUNIT RIESKE, MITOCHONDRIAL"/>
    <property type="match status" value="1"/>
</dbReference>
<dbReference type="SUPFAM" id="SSF50022">
    <property type="entry name" value="ISP domain"/>
    <property type="match status" value="1"/>
</dbReference>
<keyword evidence="2" id="KW-0479">Metal-binding</keyword>
<keyword evidence="1" id="KW-0001">2Fe-2S</keyword>
<protein>
    <recommendedName>
        <fullName evidence="8">Rieske domain-containing protein</fullName>
    </recommendedName>
</protein>
<dbReference type="Gene3D" id="2.102.10.10">
    <property type="entry name" value="Rieske [2Fe-2S] iron-sulphur domain"/>
    <property type="match status" value="1"/>
</dbReference>
<keyword evidence="5" id="KW-1015">Disulfide bond</keyword>
<evidence type="ECO:0000256" key="1">
    <source>
        <dbReference type="ARBA" id="ARBA00022714"/>
    </source>
</evidence>
<dbReference type="AlphaFoldDB" id="A0A150QXD8"/>
<dbReference type="Pfam" id="PF00355">
    <property type="entry name" value="Rieske"/>
    <property type="match status" value="1"/>
</dbReference>
<dbReference type="OrthoDB" id="9767869at2"/>
<evidence type="ECO:0000259" key="8">
    <source>
        <dbReference type="PROSITE" id="PS51296"/>
    </source>
</evidence>